<dbReference type="EMBL" id="BMIY01000011">
    <property type="protein sequence ID" value="GFZ80921.1"/>
    <property type="molecule type" value="Genomic_DNA"/>
</dbReference>
<sequence>MATKPSIHKFTIALSDLDRNIYDSLNLTVARHPSETIERMMVRVLAFCYNASENLVFCKGLSDSDEADLWEKNLNGTLDLWIDVGEPAFDRIKKASRIAKTVRVYAFNTKASVWWSQQQPQFSRLNVSVYRFPWEPLEALANVVDRTMDLSVTISSGSAYVATANGEFELTADVLQSVD</sequence>
<dbReference type="InterPro" id="IPR038590">
    <property type="entry name" value="YaeQ_sf"/>
</dbReference>
<evidence type="ECO:0008006" key="3">
    <source>
        <dbReference type="Google" id="ProtNLM"/>
    </source>
</evidence>
<dbReference type="SMART" id="SM01322">
    <property type="entry name" value="YaeQ"/>
    <property type="match status" value="1"/>
</dbReference>
<comment type="caution">
    <text evidence="1">The sequence shown here is derived from an EMBL/GenBank/DDBJ whole genome shotgun (WGS) entry which is preliminary data.</text>
</comment>
<dbReference type="OrthoDB" id="5293309at2"/>
<reference evidence="1" key="1">
    <citation type="journal article" date="2014" name="Int. J. Syst. Evol. Microbiol.">
        <title>Complete genome sequence of Corynebacterium casei LMG S-19264T (=DSM 44701T), isolated from a smear-ripened cheese.</title>
        <authorList>
            <consortium name="US DOE Joint Genome Institute (JGI-PGF)"/>
            <person name="Walter F."/>
            <person name="Albersmeier A."/>
            <person name="Kalinowski J."/>
            <person name="Ruckert C."/>
        </authorList>
    </citation>
    <scope>NUCLEOTIDE SEQUENCE</scope>
    <source>
        <strain evidence="1">CGMCC 1.15425</strain>
    </source>
</reference>
<evidence type="ECO:0000313" key="1">
    <source>
        <dbReference type="EMBL" id="GFZ80921.1"/>
    </source>
</evidence>
<proteinExistence type="predicted"/>
<dbReference type="Gene3D" id="3.10.640.10">
    <property type="entry name" value="Restriction endonuclease-like alpha-beta roll domain"/>
    <property type="match status" value="1"/>
</dbReference>
<evidence type="ECO:0000313" key="2">
    <source>
        <dbReference type="Proteomes" id="UP000627715"/>
    </source>
</evidence>
<name>A0A916VJK7_9GAMM</name>
<dbReference type="PANTHER" id="PTHR38784">
    <property type="entry name" value="SUCROSE PHOSPHORYLASE"/>
    <property type="match status" value="1"/>
</dbReference>
<dbReference type="SUPFAM" id="SSF52980">
    <property type="entry name" value="Restriction endonuclease-like"/>
    <property type="match status" value="1"/>
</dbReference>
<keyword evidence="2" id="KW-1185">Reference proteome</keyword>
<dbReference type="Proteomes" id="UP000627715">
    <property type="component" value="Unassembled WGS sequence"/>
</dbReference>
<dbReference type="RefSeq" id="WP_068811163.1">
    <property type="nucleotide sequence ID" value="NZ_BMIY01000011.1"/>
</dbReference>
<gene>
    <name evidence="1" type="primary">yaeQ</name>
    <name evidence="1" type="ORF">GCM10011403_24970</name>
</gene>
<organism evidence="1 2">
    <name type="scientific">Pseudohongiella nitratireducens</name>
    <dbReference type="NCBI Taxonomy" id="1768907"/>
    <lineage>
        <taxon>Bacteria</taxon>
        <taxon>Pseudomonadati</taxon>
        <taxon>Pseudomonadota</taxon>
        <taxon>Gammaproteobacteria</taxon>
        <taxon>Pseudomonadales</taxon>
        <taxon>Pseudohongiellaceae</taxon>
        <taxon>Pseudohongiella</taxon>
    </lineage>
</organism>
<accession>A0A916VJK7</accession>
<dbReference type="InterPro" id="IPR011335">
    <property type="entry name" value="Restrct_endonuc-II-like"/>
</dbReference>
<dbReference type="PANTHER" id="PTHR38784:SF1">
    <property type="entry name" value="SUCROSE PHOSPHORYLASE"/>
    <property type="match status" value="1"/>
</dbReference>
<dbReference type="Pfam" id="PF07152">
    <property type="entry name" value="YaeQ"/>
    <property type="match status" value="1"/>
</dbReference>
<reference evidence="1" key="2">
    <citation type="submission" date="2020-09" db="EMBL/GenBank/DDBJ databases">
        <authorList>
            <person name="Sun Q."/>
            <person name="Zhou Y."/>
        </authorList>
    </citation>
    <scope>NUCLEOTIDE SEQUENCE</scope>
    <source>
        <strain evidence="1">CGMCC 1.15425</strain>
    </source>
</reference>
<dbReference type="InterPro" id="IPR009822">
    <property type="entry name" value="YaeQ"/>
</dbReference>
<dbReference type="AlphaFoldDB" id="A0A916VJK7"/>
<dbReference type="PIRSF" id="PIRSF011484">
    <property type="entry name" value="YaeQ"/>
    <property type="match status" value="1"/>
</dbReference>
<protein>
    <recommendedName>
        <fullName evidence="3">YaeQ protein</fullName>
    </recommendedName>
</protein>